<gene>
    <name evidence="7" type="ORF">EOE18_04875</name>
</gene>
<dbReference type="RefSeq" id="WP_127706817.1">
    <property type="nucleotide sequence ID" value="NZ_SACO01000003.1"/>
</dbReference>
<dbReference type="InterPro" id="IPR010583">
    <property type="entry name" value="MipA"/>
</dbReference>
<evidence type="ECO:0000256" key="1">
    <source>
        <dbReference type="ARBA" id="ARBA00004442"/>
    </source>
</evidence>
<reference evidence="7 8" key="1">
    <citation type="submission" date="2019-01" db="EMBL/GenBank/DDBJ databases">
        <authorList>
            <person name="Chen W.-M."/>
        </authorList>
    </citation>
    <scope>NUCLEOTIDE SEQUENCE [LARGE SCALE GENOMIC DNA]</scope>
    <source>
        <strain evidence="7 8">FSY-9</strain>
    </source>
</reference>
<evidence type="ECO:0000256" key="4">
    <source>
        <dbReference type="ARBA" id="ARBA00023136"/>
    </source>
</evidence>
<dbReference type="AlphaFoldDB" id="A0A437N8G2"/>
<keyword evidence="8" id="KW-1185">Reference proteome</keyword>
<dbReference type="GO" id="GO:0009279">
    <property type="term" value="C:cell outer membrane"/>
    <property type="evidence" value="ECO:0007669"/>
    <property type="project" value="UniProtKB-SubCell"/>
</dbReference>
<name>A0A437N8G2_9SPHN</name>
<feature type="chain" id="PRO_5019291271" evidence="6">
    <location>
        <begin position="23"/>
        <end position="275"/>
    </location>
</feature>
<protein>
    <submittedName>
        <fullName evidence="7">MipA/OmpV family protein</fullName>
    </submittedName>
</protein>
<evidence type="ECO:0000256" key="5">
    <source>
        <dbReference type="ARBA" id="ARBA00023237"/>
    </source>
</evidence>
<sequence length="275" mass="28542">MVSGRKWMACAVIALWPLQAMAEQATPAASGAPMVPGGPMVGPPRGDHLTLGLGTLYSAGYDGSNRYRARVLPVIDYAKGRFFVNMRQGIGFRLAETGGRKASASLAAGLTYVPGYRRSDVPAGVGPLRAGMGLRVTANGRVGPLVGSLGVTKPVLGGSEGVLADASIGMPWRIAPKLGAMTSLRLGWADGDYNRAYHGIDAVRAAASGLPQFRPGGGLREVGAQVALNYRVTDRISLTASGGVSTLLGDIRHSPLVKDATQPVGIVSLSYRFGK</sequence>
<dbReference type="OrthoDB" id="5462484at2"/>
<comment type="similarity">
    <text evidence="2">Belongs to the MipA/OmpV family.</text>
</comment>
<dbReference type="Pfam" id="PF06629">
    <property type="entry name" value="MipA"/>
    <property type="match status" value="1"/>
</dbReference>
<evidence type="ECO:0000313" key="7">
    <source>
        <dbReference type="EMBL" id="RVU06178.1"/>
    </source>
</evidence>
<evidence type="ECO:0000256" key="6">
    <source>
        <dbReference type="SAM" id="SignalP"/>
    </source>
</evidence>
<comment type="subcellular location">
    <subcellularLocation>
        <location evidence="1">Cell outer membrane</location>
    </subcellularLocation>
</comment>
<keyword evidence="5" id="KW-0998">Cell outer membrane</keyword>
<evidence type="ECO:0000313" key="8">
    <source>
        <dbReference type="Proteomes" id="UP000282837"/>
    </source>
</evidence>
<dbReference type="Proteomes" id="UP000282837">
    <property type="component" value="Unassembled WGS sequence"/>
</dbReference>
<evidence type="ECO:0000256" key="2">
    <source>
        <dbReference type="ARBA" id="ARBA00005722"/>
    </source>
</evidence>
<feature type="signal peptide" evidence="6">
    <location>
        <begin position="1"/>
        <end position="22"/>
    </location>
</feature>
<evidence type="ECO:0000256" key="3">
    <source>
        <dbReference type="ARBA" id="ARBA00022729"/>
    </source>
</evidence>
<proteinExistence type="inferred from homology"/>
<dbReference type="PANTHER" id="PTHR38776">
    <property type="entry name" value="MLTA-INTERACTING PROTEIN-RELATED"/>
    <property type="match status" value="1"/>
</dbReference>
<dbReference type="PANTHER" id="PTHR38776:SF1">
    <property type="entry name" value="MLTA-INTERACTING PROTEIN-RELATED"/>
    <property type="match status" value="1"/>
</dbReference>
<keyword evidence="4" id="KW-0472">Membrane</keyword>
<dbReference type="EMBL" id="SACO01000003">
    <property type="protein sequence ID" value="RVU06178.1"/>
    <property type="molecule type" value="Genomic_DNA"/>
</dbReference>
<organism evidence="7 8">
    <name type="scientific">Novosphingobium umbonatum</name>
    <dbReference type="NCBI Taxonomy" id="1908524"/>
    <lineage>
        <taxon>Bacteria</taxon>
        <taxon>Pseudomonadati</taxon>
        <taxon>Pseudomonadota</taxon>
        <taxon>Alphaproteobacteria</taxon>
        <taxon>Sphingomonadales</taxon>
        <taxon>Sphingomonadaceae</taxon>
        <taxon>Novosphingobium</taxon>
    </lineage>
</organism>
<comment type="caution">
    <text evidence="7">The sequence shown here is derived from an EMBL/GenBank/DDBJ whole genome shotgun (WGS) entry which is preliminary data.</text>
</comment>
<accession>A0A437N8G2</accession>
<keyword evidence="3 6" id="KW-0732">Signal</keyword>